<dbReference type="InterPro" id="IPR008407">
    <property type="entry name" value="Brnchd-chn_aa_trnsp_AzlD"/>
</dbReference>
<dbReference type="Pfam" id="PF05437">
    <property type="entry name" value="AzlD"/>
    <property type="match status" value="1"/>
</dbReference>
<dbReference type="STRING" id="515897.SAMN05421849_1509"/>
<feature type="transmembrane region" description="Helical" evidence="1">
    <location>
        <begin position="45"/>
        <end position="66"/>
    </location>
</feature>
<evidence type="ECO:0000256" key="1">
    <source>
        <dbReference type="SAM" id="Phobius"/>
    </source>
</evidence>
<dbReference type="OrthoDB" id="6119856at2"/>
<proteinExistence type="predicted"/>
<feature type="transmembrane region" description="Helical" evidence="1">
    <location>
        <begin position="92"/>
        <end position="110"/>
    </location>
</feature>
<gene>
    <name evidence="2" type="ORF">SAMN05421849_1509</name>
</gene>
<keyword evidence="1" id="KW-1133">Transmembrane helix</keyword>
<evidence type="ECO:0000313" key="3">
    <source>
        <dbReference type="Proteomes" id="UP000192455"/>
    </source>
</evidence>
<dbReference type="AlphaFoldDB" id="A0A1R3WT94"/>
<organism evidence="2 3">
    <name type="scientific">Pontibaca methylaminivorans</name>
    <dbReference type="NCBI Taxonomy" id="515897"/>
    <lineage>
        <taxon>Bacteria</taxon>
        <taxon>Pseudomonadati</taxon>
        <taxon>Pseudomonadota</taxon>
        <taxon>Alphaproteobacteria</taxon>
        <taxon>Rhodobacterales</taxon>
        <taxon>Roseobacteraceae</taxon>
        <taxon>Pontibaca</taxon>
    </lineage>
</organism>
<keyword evidence="1" id="KW-0472">Membrane</keyword>
<evidence type="ECO:0000313" key="2">
    <source>
        <dbReference type="EMBL" id="SIT81612.1"/>
    </source>
</evidence>
<keyword evidence="3" id="KW-1185">Reference proteome</keyword>
<dbReference type="EMBL" id="FTPS01000001">
    <property type="protein sequence ID" value="SIT81612.1"/>
    <property type="molecule type" value="Genomic_DNA"/>
</dbReference>
<protein>
    <submittedName>
        <fullName evidence="2">Branched-chain amino acid transport protein</fullName>
    </submittedName>
</protein>
<keyword evidence="1" id="KW-0812">Transmembrane</keyword>
<reference evidence="2 3" key="1">
    <citation type="submission" date="2017-01" db="EMBL/GenBank/DDBJ databases">
        <authorList>
            <person name="Mah S.A."/>
            <person name="Swanson W.J."/>
            <person name="Moy G.W."/>
            <person name="Vacquier V.D."/>
        </authorList>
    </citation>
    <scope>NUCLEOTIDE SEQUENCE [LARGE SCALE GENOMIC DNA]</scope>
    <source>
        <strain evidence="2 3">DSM 21219</strain>
    </source>
</reference>
<feature type="transmembrane region" description="Helical" evidence="1">
    <location>
        <begin position="6"/>
        <end position="33"/>
    </location>
</feature>
<dbReference type="RefSeq" id="WP_076649156.1">
    <property type="nucleotide sequence ID" value="NZ_FTPS01000001.1"/>
</dbReference>
<accession>A0A1R3WT94</accession>
<name>A0A1R3WT94_9RHOB</name>
<dbReference type="Proteomes" id="UP000192455">
    <property type="component" value="Unassembled WGS sequence"/>
</dbReference>
<sequence length="111" mass="11637">MSTPPAPLALWTIIVGLAVGSFLLRFVFLGMIGSRTMPEWLLRHLRYTGVAILPALVTPAVLWPAATGGAPDLPRLIAAGATIMAGWLSRSVLIAILAGAATLYGLLYLLG</sequence>